<accession>A0A7Y9DHM1</accession>
<keyword evidence="3" id="KW-1185">Reference proteome</keyword>
<keyword evidence="1" id="KW-0812">Transmembrane</keyword>
<dbReference type="Pfam" id="PF10031">
    <property type="entry name" value="DUF2273"/>
    <property type="match status" value="1"/>
</dbReference>
<keyword evidence="1" id="KW-0472">Membrane</keyword>
<protein>
    <submittedName>
        <fullName evidence="2">Putative membrane protein</fullName>
    </submittedName>
</protein>
<sequence length="59" mass="6029">MSPSIVGVFAGLLLALIFIQGGFGWFVLALLFAGVGYVVGAHLEGKIDLSAVLPGRGRG</sequence>
<evidence type="ECO:0000256" key="1">
    <source>
        <dbReference type="SAM" id="Phobius"/>
    </source>
</evidence>
<name>A0A7Y9DHM1_9ACTN</name>
<dbReference type="InterPro" id="IPR018730">
    <property type="entry name" value="DUF2273"/>
</dbReference>
<proteinExistence type="predicted"/>
<dbReference type="AlphaFoldDB" id="A0A7Y9DHM1"/>
<dbReference type="EMBL" id="JACCBB010000001">
    <property type="protein sequence ID" value="NYD20515.1"/>
    <property type="molecule type" value="Genomic_DNA"/>
</dbReference>
<evidence type="ECO:0000313" key="3">
    <source>
        <dbReference type="Proteomes" id="UP000521922"/>
    </source>
</evidence>
<dbReference type="Proteomes" id="UP000521922">
    <property type="component" value="Unassembled WGS sequence"/>
</dbReference>
<dbReference type="RefSeq" id="WP_179748205.1">
    <property type="nucleotide sequence ID" value="NZ_BAAAGN010000002.1"/>
</dbReference>
<comment type="caution">
    <text evidence="2">The sequence shown here is derived from an EMBL/GenBank/DDBJ whole genome shotgun (WGS) entry which is preliminary data.</text>
</comment>
<feature type="transmembrane region" description="Helical" evidence="1">
    <location>
        <begin position="6"/>
        <end position="39"/>
    </location>
</feature>
<organism evidence="2 3">
    <name type="scientific">Kineococcus aurantiacus</name>
    <dbReference type="NCBI Taxonomy" id="37633"/>
    <lineage>
        <taxon>Bacteria</taxon>
        <taxon>Bacillati</taxon>
        <taxon>Actinomycetota</taxon>
        <taxon>Actinomycetes</taxon>
        <taxon>Kineosporiales</taxon>
        <taxon>Kineosporiaceae</taxon>
        <taxon>Kineococcus</taxon>
    </lineage>
</organism>
<keyword evidence="1" id="KW-1133">Transmembrane helix</keyword>
<evidence type="ECO:0000313" key="2">
    <source>
        <dbReference type="EMBL" id="NYD20515.1"/>
    </source>
</evidence>
<reference evidence="2 3" key="1">
    <citation type="submission" date="2020-07" db="EMBL/GenBank/DDBJ databases">
        <title>Sequencing the genomes of 1000 actinobacteria strains.</title>
        <authorList>
            <person name="Klenk H.-P."/>
        </authorList>
    </citation>
    <scope>NUCLEOTIDE SEQUENCE [LARGE SCALE GENOMIC DNA]</scope>
    <source>
        <strain evidence="2 3">DSM 7487</strain>
    </source>
</reference>
<gene>
    <name evidence="2" type="ORF">BJ968_000055</name>
</gene>